<evidence type="ECO:0000313" key="2">
    <source>
        <dbReference type="Proteomes" id="UP001243330"/>
    </source>
</evidence>
<comment type="caution">
    <text evidence="1">The sequence shown here is derived from an EMBL/GenBank/DDBJ whole genome shotgun (WGS) entry which is preliminary data.</text>
</comment>
<organism evidence="1 2">
    <name type="scientific">Colletotrichum chrysophilum</name>
    <dbReference type="NCBI Taxonomy" id="1836956"/>
    <lineage>
        <taxon>Eukaryota</taxon>
        <taxon>Fungi</taxon>
        <taxon>Dikarya</taxon>
        <taxon>Ascomycota</taxon>
        <taxon>Pezizomycotina</taxon>
        <taxon>Sordariomycetes</taxon>
        <taxon>Hypocreomycetidae</taxon>
        <taxon>Glomerellales</taxon>
        <taxon>Glomerellaceae</taxon>
        <taxon>Colletotrichum</taxon>
        <taxon>Colletotrichum gloeosporioides species complex</taxon>
    </lineage>
</organism>
<dbReference type="EMBL" id="JAQOWY010000347">
    <property type="protein sequence ID" value="KAK1843649.1"/>
    <property type="molecule type" value="Genomic_DNA"/>
</dbReference>
<dbReference type="AlphaFoldDB" id="A0AAD9ADQ1"/>
<name>A0AAD9ADQ1_9PEZI</name>
<accession>A0AAD9ADQ1</accession>
<reference evidence="1" key="1">
    <citation type="submission" date="2023-01" db="EMBL/GenBank/DDBJ databases">
        <title>Colletotrichum chrysophilum M932 genome sequence.</title>
        <authorList>
            <person name="Baroncelli R."/>
        </authorList>
    </citation>
    <scope>NUCLEOTIDE SEQUENCE</scope>
    <source>
        <strain evidence="1">M932</strain>
    </source>
</reference>
<evidence type="ECO:0000313" key="1">
    <source>
        <dbReference type="EMBL" id="KAK1843649.1"/>
    </source>
</evidence>
<dbReference type="Proteomes" id="UP001243330">
    <property type="component" value="Unassembled WGS sequence"/>
</dbReference>
<proteinExistence type="predicted"/>
<gene>
    <name evidence="1" type="ORF">CCHR01_13716</name>
</gene>
<sequence>MSAGKRRVKSVCVKDQEEAALSIWLTDELWLGESDIFACLAAMLRSGIAE</sequence>
<protein>
    <submittedName>
        <fullName evidence="1">Uncharacterized protein</fullName>
    </submittedName>
</protein>
<keyword evidence="2" id="KW-1185">Reference proteome</keyword>